<protein>
    <submittedName>
        <fullName evidence="2">DUF6048 family protein</fullName>
    </submittedName>
</protein>
<dbReference type="Pfam" id="PF19515">
    <property type="entry name" value="DUF6048"/>
    <property type="match status" value="1"/>
</dbReference>
<name>A0ABU3D462_9FLAO</name>
<sequence length="239" mass="27106">MKLKRTFLYITNFFLLFLAFGNLQAQDIPPPATPDSIQYKQKFGLRAGIDLSKLLRTFLQDDYSGFEIVGDYRVYKDFYAAAEIGNEKITFDEGLITATSSGSYIKLGGEYNAYQNWLDMQNSIFVGVRYGFATFSQDLEQYTIYTTTPYFEPDVRIPENGETSGLTANWIELIAGIKVEVLNNLFLSANVQLKRRIAQSTPPNFDNLSIPGFNRTYDDSSFGVGFGYAISYLLPLYKK</sequence>
<dbReference type="InterPro" id="IPR046111">
    <property type="entry name" value="DUF6048"/>
</dbReference>
<accession>A0ABU3D462</accession>
<keyword evidence="3" id="KW-1185">Reference proteome</keyword>
<proteinExistence type="predicted"/>
<reference evidence="2 3" key="1">
    <citation type="submission" date="2023-09" db="EMBL/GenBank/DDBJ databases">
        <authorList>
            <person name="Rey-Velasco X."/>
        </authorList>
    </citation>
    <scope>NUCLEOTIDE SEQUENCE [LARGE SCALE GENOMIC DNA]</scope>
    <source>
        <strain evidence="2 3">F117</strain>
    </source>
</reference>
<dbReference type="RefSeq" id="WP_311502649.1">
    <property type="nucleotide sequence ID" value="NZ_JAVRHK010000003.1"/>
</dbReference>
<evidence type="ECO:0000256" key="1">
    <source>
        <dbReference type="SAM" id="SignalP"/>
    </source>
</evidence>
<evidence type="ECO:0000313" key="3">
    <source>
        <dbReference type="Proteomes" id="UP001262582"/>
    </source>
</evidence>
<feature type="signal peptide" evidence="1">
    <location>
        <begin position="1"/>
        <end position="25"/>
    </location>
</feature>
<comment type="caution">
    <text evidence="2">The sequence shown here is derived from an EMBL/GenBank/DDBJ whole genome shotgun (WGS) entry which is preliminary data.</text>
</comment>
<dbReference type="EMBL" id="JAVRHK010000003">
    <property type="protein sequence ID" value="MDT0676313.1"/>
    <property type="molecule type" value="Genomic_DNA"/>
</dbReference>
<organism evidence="2 3">
    <name type="scientific">Autumnicola musiva</name>
    <dbReference type="NCBI Taxonomy" id="3075589"/>
    <lineage>
        <taxon>Bacteria</taxon>
        <taxon>Pseudomonadati</taxon>
        <taxon>Bacteroidota</taxon>
        <taxon>Flavobacteriia</taxon>
        <taxon>Flavobacteriales</taxon>
        <taxon>Flavobacteriaceae</taxon>
        <taxon>Autumnicola</taxon>
    </lineage>
</organism>
<gene>
    <name evidence="2" type="ORF">RM539_06925</name>
</gene>
<dbReference type="Proteomes" id="UP001262582">
    <property type="component" value="Unassembled WGS sequence"/>
</dbReference>
<keyword evidence="1" id="KW-0732">Signal</keyword>
<feature type="chain" id="PRO_5045056692" evidence="1">
    <location>
        <begin position="26"/>
        <end position="239"/>
    </location>
</feature>
<evidence type="ECO:0000313" key="2">
    <source>
        <dbReference type="EMBL" id="MDT0676313.1"/>
    </source>
</evidence>